<evidence type="ECO:0000313" key="3">
    <source>
        <dbReference type="EMBL" id="KNE72025.1"/>
    </source>
</evidence>
<feature type="region of interest" description="Disordered" evidence="1">
    <location>
        <begin position="1"/>
        <end position="38"/>
    </location>
</feature>
<evidence type="ECO:0000256" key="2">
    <source>
        <dbReference type="SAM" id="Phobius"/>
    </source>
</evidence>
<sequence length="441" mass="46909">MAWPRPSTVLPPTKSVSGDPSSSHLTWSDTPTAATTATTVPSPTLAKTTLLTSFLDDVSSVATTLAQVHADLGDLQAAQTASLRTSSTAATVPTPPHGRAWLTSTTRRLHATLAEDPDWASFTTAASAHLRSAAAKYDACSRLLVMHCTTYTGAIRARLVRELRVVHPDADADALNAYLDADPDASPPPANRGAAVTGIFAYEILRARSGLVTGMPPAARAAFQGIHDRHVELRELERGVEMVKGLMVDVERMLAPPLVLIKKEEGVGRVEESPSETTGGEVERTSLRDTVESEEGVEKRVVNKVGREFRSRDTRAPWYLGALVVGVLAIVALVVGVTVYAASRVNLVDMRLQRESATTSTVVDWQPTLTDDATSWLASTTTVWMTTEFTTTATTFRFTTTSHAAVVTPPTPAQVDRASLVPSPTTAVGAPGSPAQATARP</sequence>
<proteinExistence type="predicted"/>
<dbReference type="Proteomes" id="UP000054350">
    <property type="component" value="Unassembled WGS sequence"/>
</dbReference>
<dbReference type="EMBL" id="GG745376">
    <property type="protein sequence ID" value="KNE72025.1"/>
    <property type="molecule type" value="Genomic_DNA"/>
</dbReference>
<dbReference type="VEuPathDB" id="FungiDB:AMAG_15968"/>
<reference evidence="4" key="2">
    <citation type="submission" date="2009-11" db="EMBL/GenBank/DDBJ databases">
        <title>The Genome Sequence of Allomyces macrogynus strain ATCC 38327.</title>
        <authorList>
            <consortium name="The Broad Institute Genome Sequencing Platform"/>
            <person name="Russ C."/>
            <person name="Cuomo C."/>
            <person name="Shea T."/>
            <person name="Young S.K."/>
            <person name="Zeng Q."/>
            <person name="Koehrsen M."/>
            <person name="Haas B."/>
            <person name="Borodovsky M."/>
            <person name="Guigo R."/>
            <person name="Alvarado L."/>
            <person name="Berlin A."/>
            <person name="Borenstein D."/>
            <person name="Chen Z."/>
            <person name="Engels R."/>
            <person name="Freedman E."/>
            <person name="Gellesch M."/>
            <person name="Goldberg J."/>
            <person name="Griggs A."/>
            <person name="Gujja S."/>
            <person name="Heiman D."/>
            <person name="Hepburn T."/>
            <person name="Howarth C."/>
            <person name="Jen D."/>
            <person name="Larson L."/>
            <person name="Lewis B."/>
            <person name="Mehta T."/>
            <person name="Park D."/>
            <person name="Pearson M."/>
            <person name="Roberts A."/>
            <person name="Saif S."/>
            <person name="Shenoy N."/>
            <person name="Sisk P."/>
            <person name="Stolte C."/>
            <person name="Sykes S."/>
            <person name="Walk T."/>
            <person name="White J."/>
            <person name="Yandava C."/>
            <person name="Burger G."/>
            <person name="Gray M.W."/>
            <person name="Holland P.W.H."/>
            <person name="King N."/>
            <person name="Lang F.B.F."/>
            <person name="Roger A.J."/>
            <person name="Ruiz-Trillo I."/>
            <person name="Lander E."/>
            <person name="Nusbaum C."/>
        </authorList>
    </citation>
    <scope>NUCLEOTIDE SEQUENCE [LARGE SCALE GENOMIC DNA]</scope>
    <source>
        <strain evidence="4">ATCC 38327</strain>
    </source>
</reference>
<dbReference type="AlphaFoldDB" id="A0A0L0TBF3"/>
<reference evidence="3 4" key="1">
    <citation type="submission" date="2009-11" db="EMBL/GenBank/DDBJ databases">
        <title>Annotation of Allomyces macrogynus ATCC 38327.</title>
        <authorList>
            <consortium name="The Broad Institute Genome Sequencing Platform"/>
            <person name="Russ C."/>
            <person name="Cuomo C."/>
            <person name="Burger G."/>
            <person name="Gray M.W."/>
            <person name="Holland P.W.H."/>
            <person name="King N."/>
            <person name="Lang F.B.F."/>
            <person name="Roger A.J."/>
            <person name="Ruiz-Trillo I."/>
            <person name="Young S.K."/>
            <person name="Zeng Q."/>
            <person name="Gargeya S."/>
            <person name="Fitzgerald M."/>
            <person name="Haas B."/>
            <person name="Abouelleil A."/>
            <person name="Alvarado L."/>
            <person name="Arachchi H.M."/>
            <person name="Berlin A."/>
            <person name="Chapman S.B."/>
            <person name="Gearin G."/>
            <person name="Goldberg J."/>
            <person name="Griggs A."/>
            <person name="Gujja S."/>
            <person name="Hansen M."/>
            <person name="Heiman D."/>
            <person name="Howarth C."/>
            <person name="Larimer J."/>
            <person name="Lui A."/>
            <person name="MacDonald P.J.P."/>
            <person name="McCowen C."/>
            <person name="Montmayeur A."/>
            <person name="Murphy C."/>
            <person name="Neiman D."/>
            <person name="Pearson M."/>
            <person name="Priest M."/>
            <person name="Roberts A."/>
            <person name="Saif S."/>
            <person name="Shea T."/>
            <person name="Sisk P."/>
            <person name="Stolte C."/>
            <person name="Sykes S."/>
            <person name="Wortman J."/>
            <person name="Nusbaum C."/>
            <person name="Birren B."/>
        </authorList>
    </citation>
    <scope>NUCLEOTIDE SEQUENCE [LARGE SCALE GENOMIC DNA]</scope>
    <source>
        <strain evidence="3 4">ATCC 38327</strain>
    </source>
</reference>
<keyword evidence="2" id="KW-0472">Membrane</keyword>
<dbReference type="Gene3D" id="1.20.58.70">
    <property type="match status" value="1"/>
</dbReference>
<keyword evidence="2" id="KW-1133">Transmembrane helix</keyword>
<keyword evidence="2" id="KW-0812">Transmembrane</keyword>
<organism evidence="3 4">
    <name type="scientific">Allomyces macrogynus (strain ATCC 38327)</name>
    <name type="common">Allomyces javanicus var. macrogynus</name>
    <dbReference type="NCBI Taxonomy" id="578462"/>
    <lineage>
        <taxon>Eukaryota</taxon>
        <taxon>Fungi</taxon>
        <taxon>Fungi incertae sedis</taxon>
        <taxon>Blastocladiomycota</taxon>
        <taxon>Blastocladiomycetes</taxon>
        <taxon>Blastocladiales</taxon>
        <taxon>Blastocladiaceae</taxon>
        <taxon>Allomyces</taxon>
    </lineage>
</organism>
<keyword evidence="4" id="KW-1185">Reference proteome</keyword>
<feature type="transmembrane region" description="Helical" evidence="2">
    <location>
        <begin position="318"/>
        <end position="342"/>
    </location>
</feature>
<feature type="region of interest" description="Disordered" evidence="1">
    <location>
        <begin position="415"/>
        <end position="441"/>
    </location>
</feature>
<protein>
    <submittedName>
        <fullName evidence="3">Uncharacterized protein</fullName>
    </submittedName>
</protein>
<evidence type="ECO:0000313" key="4">
    <source>
        <dbReference type="Proteomes" id="UP000054350"/>
    </source>
</evidence>
<name>A0A0L0TBF3_ALLM3</name>
<gene>
    <name evidence="3" type="ORF">AMAG_15968</name>
</gene>
<feature type="compositionally biased region" description="Polar residues" evidence="1">
    <location>
        <begin position="14"/>
        <end position="29"/>
    </location>
</feature>
<dbReference type="OrthoDB" id="5594888at2759"/>
<evidence type="ECO:0000256" key="1">
    <source>
        <dbReference type="SAM" id="MobiDB-lite"/>
    </source>
</evidence>
<accession>A0A0L0TBF3</accession>